<feature type="compositionally biased region" description="Basic and acidic residues" evidence="1">
    <location>
        <begin position="53"/>
        <end position="72"/>
    </location>
</feature>
<sequence length="115" mass="12377">MEHGLEAGLGFTEEPRGKRPGGEEESIGNGLRNNTGEEESTGNGDLKGKSIARVKEGKLNQNEELKKPDNEGKSLILGKNNAACSSYNDGIRNHDIDDTPDLVEANYEASHISDP</sequence>
<proteinExistence type="predicted"/>
<organism evidence="2 3">
    <name type="scientific">Acer negundo</name>
    <name type="common">Box elder</name>
    <dbReference type="NCBI Taxonomy" id="4023"/>
    <lineage>
        <taxon>Eukaryota</taxon>
        <taxon>Viridiplantae</taxon>
        <taxon>Streptophyta</taxon>
        <taxon>Embryophyta</taxon>
        <taxon>Tracheophyta</taxon>
        <taxon>Spermatophyta</taxon>
        <taxon>Magnoliopsida</taxon>
        <taxon>eudicotyledons</taxon>
        <taxon>Gunneridae</taxon>
        <taxon>Pentapetalae</taxon>
        <taxon>rosids</taxon>
        <taxon>malvids</taxon>
        <taxon>Sapindales</taxon>
        <taxon>Sapindaceae</taxon>
        <taxon>Hippocastanoideae</taxon>
        <taxon>Acereae</taxon>
        <taxon>Acer</taxon>
    </lineage>
</organism>
<feature type="compositionally biased region" description="Basic and acidic residues" evidence="1">
    <location>
        <begin position="13"/>
        <end position="22"/>
    </location>
</feature>
<feature type="region of interest" description="Disordered" evidence="1">
    <location>
        <begin position="1"/>
        <end position="115"/>
    </location>
</feature>
<name>A0AAD5IWR3_ACENE</name>
<reference evidence="2" key="2">
    <citation type="submission" date="2023-02" db="EMBL/GenBank/DDBJ databases">
        <authorList>
            <person name="Swenson N.G."/>
            <person name="Wegrzyn J.L."/>
            <person name="Mcevoy S.L."/>
        </authorList>
    </citation>
    <scope>NUCLEOTIDE SEQUENCE</scope>
    <source>
        <strain evidence="2">91603</strain>
        <tissue evidence="2">Leaf</tissue>
    </source>
</reference>
<evidence type="ECO:0000256" key="1">
    <source>
        <dbReference type="SAM" id="MobiDB-lite"/>
    </source>
</evidence>
<comment type="caution">
    <text evidence="2">The sequence shown here is derived from an EMBL/GenBank/DDBJ whole genome shotgun (WGS) entry which is preliminary data.</text>
</comment>
<dbReference type="AlphaFoldDB" id="A0AAD5IWR3"/>
<reference evidence="2" key="1">
    <citation type="journal article" date="2022" name="Plant J.">
        <title>Strategies of tolerance reflected in two North American maple genomes.</title>
        <authorList>
            <person name="McEvoy S.L."/>
            <person name="Sezen U.U."/>
            <person name="Trouern-Trend A."/>
            <person name="McMahon S.M."/>
            <person name="Schaberg P.G."/>
            <person name="Yang J."/>
            <person name="Wegrzyn J.L."/>
            <person name="Swenson N.G."/>
        </authorList>
    </citation>
    <scope>NUCLEOTIDE SEQUENCE</scope>
    <source>
        <strain evidence="2">91603</strain>
    </source>
</reference>
<accession>A0AAD5IWR3</accession>
<evidence type="ECO:0000313" key="2">
    <source>
        <dbReference type="EMBL" id="KAI9178650.1"/>
    </source>
</evidence>
<protein>
    <submittedName>
        <fullName evidence="2">Uncharacterized protein</fullName>
    </submittedName>
</protein>
<keyword evidence="3" id="KW-1185">Reference proteome</keyword>
<dbReference type="Proteomes" id="UP001064489">
    <property type="component" value="Chromosome 5"/>
</dbReference>
<evidence type="ECO:0000313" key="3">
    <source>
        <dbReference type="Proteomes" id="UP001064489"/>
    </source>
</evidence>
<dbReference type="EMBL" id="JAJSOW010000102">
    <property type="protein sequence ID" value="KAI9178650.1"/>
    <property type="molecule type" value="Genomic_DNA"/>
</dbReference>
<gene>
    <name evidence="2" type="ORF">LWI28_029160</name>
</gene>